<evidence type="ECO:0000256" key="1">
    <source>
        <dbReference type="SAM" id="MobiDB-lite"/>
    </source>
</evidence>
<feature type="compositionally biased region" description="Polar residues" evidence="1">
    <location>
        <begin position="170"/>
        <end position="181"/>
    </location>
</feature>
<dbReference type="PANTHER" id="PTHR46890:SF48">
    <property type="entry name" value="RNA-DIRECTED DNA POLYMERASE"/>
    <property type="match status" value="1"/>
</dbReference>
<keyword evidence="3" id="KW-1185">Reference proteome</keyword>
<dbReference type="InterPro" id="IPR052343">
    <property type="entry name" value="Retrotransposon-Effector_Assoc"/>
</dbReference>
<dbReference type="Proteomes" id="UP000626092">
    <property type="component" value="Unassembled WGS sequence"/>
</dbReference>
<dbReference type="EMBL" id="WJXA01000012">
    <property type="protein sequence ID" value="KAF7124017.1"/>
    <property type="molecule type" value="Genomic_DNA"/>
</dbReference>
<gene>
    <name evidence="2" type="ORF">RHSIM_Rhsim12G0092000</name>
</gene>
<dbReference type="OrthoDB" id="1938551at2759"/>
<accession>A0A834G1Y6</accession>
<comment type="caution">
    <text evidence="2">The sequence shown here is derived from an EMBL/GenBank/DDBJ whole genome shotgun (WGS) entry which is preliminary data.</text>
</comment>
<name>A0A834G1Y6_RHOSS</name>
<protein>
    <submittedName>
        <fullName evidence="2">Uncharacterized protein</fullName>
    </submittedName>
</protein>
<evidence type="ECO:0000313" key="3">
    <source>
        <dbReference type="Proteomes" id="UP000626092"/>
    </source>
</evidence>
<proteinExistence type="predicted"/>
<organism evidence="2 3">
    <name type="scientific">Rhododendron simsii</name>
    <name type="common">Sims's rhododendron</name>
    <dbReference type="NCBI Taxonomy" id="118357"/>
    <lineage>
        <taxon>Eukaryota</taxon>
        <taxon>Viridiplantae</taxon>
        <taxon>Streptophyta</taxon>
        <taxon>Embryophyta</taxon>
        <taxon>Tracheophyta</taxon>
        <taxon>Spermatophyta</taxon>
        <taxon>Magnoliopsida</taxon>
        <taxon>eudicotyledons</taxon>
        <taxon>Gunneridae</taxon>
        <taxon>Pentapetalae</taxon>
        <taxon>asterids</taxon>
        <taxon>Ericales</taxon>
        <taxon>Ericaceae</taxon>
        <taxon>Ericoideae</taxon>
        <taxon>Rhodoreae</taxon>
        <taxon>Rhododendron</taxon>
    </lineage>
</organism>
<feature type="compositionally biased region" description="Basic residues" evidence="1">
    <location>
        <begin position="205"/>
        <end position="216"/>
    </location>
</feature>
<dbReference type="AlphaFoldDB" id="A0A834G1Y6"/>
<dbReference type="PANTHER" id="PTHR46890">
    <property type="entry name" value="NON-LTR RETROLELEMENT REVERSE TRANSCRIPTASE-LIKE PROTEIN-RELATED"/>
    <property type="match status" value="1"/>
</dbReference>
<sequence length="231" mass="25874">MGLEDASERWCGGEQAVKGIALDYFQDIFTTEEVSNIDSMLNCVDHRVSERMNRFVTRPISYNEVKVAVFQMPADRAPGPDGMGASFLQEYWDIVGPSLVDVVRSYCHLGHLLHGTNHSHIVLIPNVQCPMNMGQLRPISLCNSVYKVLFKSHLESSTSPSDADLPTDAPFSSSNPAPTRTTDNDDDSFFEETPTRQQQQPPLLHYRRHRRLHHTLKPPPPPSAVPPLNSV</sequence>
<reference evidence="2" key="1">
    <citation type="submission" date="2019-11" db="EMBL/GenBank/DDBJ databases">
        <authorList>
            <person name="Liu Y."/>
            <person name="Hou J."/>
            <person name="Li T.-Q."/>
            <person name="Guan C.-H."/>
            <person name="Wu X."/>
            <person name="Wu H.-Z."/>
            <person name="Ling F."/>
            <person name="Zhang R."/>
            <person name="Shi X.-G."/>
            <person name="Ren J.-P."/>
            <person name="Chen E.-F."/>
            <person name="Sun J.-M."/>
        </authorList>
    </citation>
    <scope>NUCLEOTIDE SEQUENCE</scope>
    <source>
        <strain evidence="2">Adult_tree_wgs_1</strain>
        <tissue evidence="2">Leaves</tissue>
    </source>
</reference>
<evidence type="ECO:0000313" key="2">
    <source>
        <dbReference type="EMBL" id="KAF7124017.1"/>
    </source>
</evidence>
<feature type="region of interest" description="Disordered" evidence="1">
    <location>
        <begin position="157"/>
        <end position="231"/>
    </location>
</feature>